<dbReference type="EMBL" id="BAAAEI010000028">
    <property type="protein sequence ID" value="GAA0372131.1"/>
    <property type="molecule type" value="Genomic_DNA"/>
</dbReference>
<dbReference type="InterPro" id="IPR025510">
    <property type="entry name" value="DUF4397"/>
</dbReference>
<evidence type="ECO:0000313" key="4">
    <source>
        <dbReference type="Proteomes" id="UP001501757"/>
    </source>
</evidence>
<feature type="domain" description="DUF4397" evidence="2">
    <location>
        <begin position="35"/>
        <end position="119"/>
    </location>
</feature>
<dbReference type="Proteomes" id="UP001501757">
    <property type="component" value="Unassembled WGS sequence"/>
</dbReference>
<dbReference type="RefSeq" id="WP_102798668.1">
    <property type="nucleotide sequence ID" value="NZ_BAAAEI010000028.1"/>
</dbReference>
<dbReference type="PROSITE" id="PS51257">
    <property type="entry name" value="PROKAR_LIPOPROTEIN"/>
    <property type="match status" value="1"/>
</dbReference>
<accession>A0ABN0XT02</accession>
<evidence type="ECO:0000256" key="1">
    <source>
        <dbReference type="SAM" id="SignalP"/>
    </source>
</evidence>
<comment type="caution">
    <text evidence="3">The sequence shown here is derived from an EMBL/GenBank/DDBJ whole genome shotgun (WGS) entry which is preliminary data.</text>
</comment>
<dbReference type="Pfam" id="PF14344">
    <property type="entry name" value="DUF4397"/>
    <property type="match status" value="2"/>
</dbReference>
<gene>
    <name evidence="3" type="ORF">GCM10009092_40490</name>
</gene>
<reference evidence="3 4" key="1">
    <citation type="journal article" date="2019" name="Int. J. Syst. Evol. Microbiol.">
        <title>The Global Catalogue of Microorganisms (GCM) 10K type strain sequencing project: providing services to taxonomists for standard genome sequencing and annotation.</title>
        <authorList>
            <consortium name="The Broad Institute Genomics Platform"/>
            <consortium name="The Broad Institute Genome Sequencing Center for Infectious Disease"/>
            <person name="Wu L."/>
            <person name="Ma J."/>
        </authorList>
    </citation>
    <scope>NUCLEOTIDE SEQUENCE [LARGE SCALE GENOMIC DNA]</scope>
    <source>
        <strain evidence="3 4">JCM 13378</strain>
    </source>
</reference>
<evidence type="ECO:0000259" key="2">
    <source>
        <dbReference type="Pfam" id="PF14344"/>
    </source>
</evidence>
<feature type="signal peptide" evidence="1">
    <location>
        <begin position="1"/>
        <end position="18"/>
    </location>
</feature>
<proteinExistence type="predicted"/>
<feature type="domain" description="DUF4397" evidence="2">
    <location>
        <begin position="254"/>
        <end position="369"/>
    </location>
</feature>
<keyword evidence="1" id="KW-0732">Signal</keyword>
<feature type="chain" id="PRO_5045237540" evidence="1">
    <location>
        <begin position="19"/>
        <end position="452"/>
    </location>
</feature>
<name>A0ABN0XT02_9ALTE</name>
<organism evidence="3 4">
    <name type="scientific">Bowmanella denitrificans</name>
    <dbReference type="NCBI Taxonomy" id="366582"/>
    <lineage>
        <taxon>Bacteria</taxon>
        <taxon>Pseudomonadati</taxon>
        <taxon>Pseudomonadota</taxon>
        <taxon>Gammaproteobacteria</taxon>
        <taxon>Alteromonadales</taxon>
        <taxon>Alteromonadaceae</taxon>
        <taxon>Bowmanella</taxon>
    </lineage>
</organism>
<keyword evidence="4" id="KW-1185">Reference proteome</keyword>
<sequence>MHLRALSFPLLITASALALTACGGSSDDDKTYPNAYVQFYNGSPNSAETDLYIEDIEQGGAAYGDASGLYTVDTGDATLTLKRTDASDKLVEVLSKEVNFTDGHKSLYLLVGDYESPTLIEHKFERKELTDHFILYAMSAVADANYDLYMAEAGAPFTDANKIDSLSFSEVVEGKYWDADTTNPDWDTGDYVVYLTEPGKTDVLYESPTIKFSYDTEYMLVIRQSAATTQNNLSVDLVINSTSVSSYKDVRAGAQFRLYNSLQDSGLTALVKGNDVEQSSNLQHNELSEFSAVKYGDYQISAQNEDNSLSFNNRLLTLNQGEAKTVVLYKNKENTLTSLAFEESDLPQVYDHELNVVNLAQDYANVDIYFVRQDETVETAQYKIKRLGFAGSEDISLPSDYYEIIALHDDNSGNQTLLFRTPALAIDEAVNYMVAVEPDSTSASGYRVVLLN</sequence>
<evidence type="ECO:0000313" key="3">
    <source>
        <dbReference type="EMBL" id="GAA0372131.1"/>
    </source>
</evidence>
<protein>
    <submittedName>
        <fullName evidence="3">DUF4397 domain-containing protein</fullName>
    </submittedName>
</protein>